<keyword evidence="3" id="KW-0808">Transferase</keyword>
<dbReference type="EMBL" id="CP107246">
    <property type="protein sequence ID" value="WIM05472.1"/>
    <property type="molecule type" value="Genomic_DNA"/>
</dbReference>
<dbReference type="PANTHER" id="PTHR43179:SF12">
    <property type="entry name" value="GALACTOFURANOSYLTRANSFERASE GLFT2"/>
    <property type="match status" value="1"/>
</dbReference>
<evidence type="ECO:0000256" key="3">
    <source>
        <dbReference type="ARBA" id="ARBA00022679"/>
    </source>
</evidence>
<comment type="similarity">
    <text evidence="1">Belongs to the glycosyltransferase 2 family.</text>
</comment>
<dbReference type="KEGG" id="npv:OHM77_12425"/>
<dbReference type="PANTHER" id="PTHR43179">
    <property type="entry name" value="RHAMNOSYLTRANSFERASE WBBL"/>
    <property type="match status" value="1"/>
</dbReference>
<dbReference type="CDD" id="cd02526">
    <property type="entry name" value="GT2_RfbF_like"/>
    <property type="match status" value="1"/>
</dbReference>
<protein>
    <submittedName>
        <fullName evidence="5">Glycosyltransferase family 2 protein</fullName>
    </submittedName>
</protein>
<evidence type="ECO:0000259" key="4">
    <source>
        <dbReference type="Pfam" id="PF00535"/>
    </source>
</evidence>
<dbReference type="SUPFAM" id="SSF53448">
    <property type="entry name" value="Nucleotide-diphospho-sugar transferases"/>
    <property type="match status" value="1"/>
</dbReference>
<evidence type="ECO:0000256" key="1">
    <source>
        <dbReference type="ARBA" id="ARBA00006739"/>
    </source>
</evidence>
<dbReference type="GO" id="GO:0016757">
    <property type="term" value="F:glycosyltransferase activity"/>
    <property type="evidence" value="ECO:0007669"/>
    <property type="project" value="UniProtKB-KW"/>
</dbReference>
<dbReference type="Proteomes" id="UP001234916">
    <property type="component" value="Chromosome"/>
</dbReference>
<feature type="domain" description="Glycosyltransferase 2-like" evidence="4">
    <location>
        <begin position="12"/>
        <end position="113"/>
    </location>
</feature>
<keyword evidence="2" id="KW-0328">Glycosyltransferase</keyword>
<name>A0AA49IUX7_9PROT</name>
<evidence type="ECO:0000313" key="5">
    <source>
        <dbReference type="EMBL" id="WIM05472.1"/>
    </source>
</evidence>
<proteinExistence type="inferred from homology"/>
<gene>
    <name evidence="5" type="ORF">OHM77_12425</name>
</gene>
<evidence type="ECO:0000256" key="2">
    <source>
        <dbReference type="ARBA" id="ARBA00022676"/>
    </source>
</evidence>
<organism evidence="5">
    <name type="scientific">Candidatus Nitricoxidivorans perseverans</name>
    <dbReference type="NCBI Taxonomy" id="2975601"/>
    <lineage>
        <taxon>Bacteria</taxon>
        <taxon>Pseudomonadati</taxon>
        <taxon>Pseudomonadota</taxon>
        <taxon>Betaproteobacteria</taxon>
        <taxon>Nitrosomonadales</taxon>
        <taxon>Sterolibacteriaceae</taxon>
        <taxon>Candidatus Nitricoxidivorans</taxon>
    </lineage>
</organism>
<sequence>MMPLERPRVLAVVVTFFPKAELLGPLLDQLSAQCAEVLIVDNTPAARDDVFAMTQGSLAVAGNCRLMRFGRNLGIAAALNAGIDVALAEHFEYVLLSDQDSLPALDMVAGLVRSERELSALGQPVGAVGPLIRDLVTSQDYPFQAPIPGKLFYGHRFPAREAPYVASSSIITSGMLIPAAALRDVGGMAEGFFIDNVDIEWCHRAIARSYRIFGTGEAVLFHRMGDDCLRIWNFGWRRVSGYGPFRLYFRFRNFVHLLRLSHVPAAWKVRASWYMLGTLYAHAVYSHRRLASLRAIAWGIWDGVAGRLGPPRRY</sequence>
<dbReference type="Pfam" id="PF00535">
    <property type="entry name" value="Glycos_transf_2"/>
    <property type="match status" value="1"/>
</dbReference>
<accession>A0AA49IUX7</accession>
<dbReference type="InterPro" id="IPR029044">
    <property type="entry name" value="Nucleotide-diphossugar_trans"/>
</dbReference>
<dbReference type="Gene3D" id="3.90.550.10">
    <property type="entry name" value="Spore Coat Polysaccharide Biosynthesis Protein SpsA, Chain A"/>
    <property type="match status" value="1"/>
</dbReference>
<dbReference type="AlphaFoldDB" id="A0AA49IUX7"/>
<dbReference type="InterPro" id="IPR001173">
    <property type="entry name" value="Glyco_trans_2-like"/>
</dbReference>
<reference evidence="5" key="1">
    <citation type="journal article" date="2023" name="Nat. Microbiol.">
        <title>Enrichment and characterization of a nitric oxide-reducing microbial community in a continuous bioreactor.</title>
        <authorList>
            <person name="Garrido-Amador P."/>
            <person name="Stortenbeker N."/>
            <person name="Wessels H.J.C.T."/>
            <person name="Speth D.R."/>
            <person name="Garcia-Heredia I."/>
            <person name="Kartal B."/>
        </authorList>
    </citation>
    <scope>NUCLEOTIDE SEQUENCE</scope>
    <source>
        <strain evidence="5">MAG1</strain>
    </source>
</reference>